<accession>A0A2T0UB54</accession>
<keyword evidence="2" id="KW-1185">Reference proteome</keyword>
<comment type="caution">
    <text evidence="1">The sequence shown here is derived from an EMBL/GenBank/DDBJ whole genome shotgun (WGS) entry which is preliminary data.</text>
</comment>
<evidence type="ECO:0000313" key="2">
    <source>
        <dbReference type="Proteomes" id="UP000238034"/>
    </source>
</evidence>
<dbReference type="Proteomes" id="UP000238034">
    <property type="component" value="Unassembled WGS sequence"/>
</dbReference>
<protein>
    <submittedName>
        <fullName evidence="1">Uncharacterized protein</fullName>
    </submittedName>
</protein>
<proteinExistence type="predicted"/>
<organism evidence="1 2">
    <name type="scientific">Arcticibacter pallidicorallinus</name>
    <dbReference type="NCBI Taxonomy" id="1259464"/>
    <lineage>
        <taxon>Bacteria</taxon>
        <taxon>Pseudomonadati</taxon>
        <taxon>Bacteroidota</taxon>
        <taxon>Sphingobacteriia</taxon>
        <taxon>Sphingobacteriales</taxon>
        <taxon>Sphingobacteriaceae</taxon>
        <taxon>Arcticibacter</taxon>
    </lineage>
</organism>
<name>A0A2T0UB54_9SPHI</name>
<sequence>MKYCLISWTATYPDGRSLSGNATMTSKEGLPSQDALIEIIKTKNPKFKDCEITLQDQLEFNSQEELDSYGRV</sequence>
<dbReference type="RefSeq" id="WP_146133069.1">
    <property type="nucleotide sequence ID" value="NZ_PVTH01000001.1"/>
</dbReference>
<dbReference type="AlphaFoldDB" id="A0A2T0UB54"/>
<evidence type="ECO:0000313" key="1">
    <source>
        <dbReference type="EMBL" id="PRY55171.1"/>
    </source>
</evidence>
<gene>
    <name evidence="1" type="ORF">B0I27_101139</name>
</gene>
<reference evidence="1 2" key="1">
    <citation type="submission" date="2018-03" db="EMBL/GenBank/DDBJ databases">
        <title>Genomic Encyclopedia of Type Strains, Phase III (KMG-III): the genomes of soil and plant-associated and newly described type strains.</title>
        <authorList>
            <person name="Whitman W."/>
        </authorList>
    </citation>
    <scope>NUCLEOTIDE SEQUENCE [LARGE SCALE GENOMIC DNA]</scope>
    <source>
        <strain evidence="1 2">CGMCC 1.9313</strain>
    </source>
</reference>
<dbReference type="EMBL" id="PVTH01000001">
    <property type="protein sequence ID" value="PRY55171.1"/>
    <property type="molecule type" value="Genomic_DNA"/>
</dbReference>